<gene>
    <name evidence="2" type="ORF">GEV33_001972</name>
</gene>
<dbReference type="PANTHER" id="PTHR47326:SF1">
    <property type="entry name" value="HTH PSQ-TYPE DOMAIN-CONTAINING PROTEIN"/>
    <property type="match status" value="1"/>
</dbReference>
<feature type="region of interest" description="Disordered" evidence="1">
    <location>
        <begin position="250"/>
        <end position="307"/>
    </location>
</feature>
<accession>A0A8J6LGE8</accession>
<dbReference type="Proteomes" id="UP000719412">
    <property type="component" value="Unassembled WGS sequence"/>
</dbReference>
<name>A0A8J6LGE8_TENMO</name>
<dbReference type="AlphaFoldDB" id="A0A8J6LGE8"/>
<reference evidence="2" key="2">
    <citation type="submission" date="2021-08" db="EMBL/GenBank/DDBJ databases">
        <authorList>
            <person name="Eriksson T."/>
        </authorList>
    </citation>
    <scope>NUCLEOTIDE SEQUENCE</scope>
    <source>
        <strain evidence="2">Stoneville</strain>
        <tissue evidence="2">Whole head</tissue>
    </source>
</reference>
<evidence type="ECO:0000313" key="2">
    <source>
        <dbReference type="EMBL" id="KAH0820820.1"/>
    </source>
</evidence>
<feature type="compositionally biased region" description="Basic and acidic residues" evidence="1">
    <location>
        <begin position="250"/>
        <end position="283"/>
    </location>
</feature>
<dbReference type="EMBL" id="JABDTM020010683">
    <property type="protein sequence ID" value="KAH0820820.1"/>
    <property type="molecule type" value="Genomic_DNA"/>
</dbReference>
<evidence type="ECO:0000256" key="1">
    <source>
        <dbReference type="SAM" id="MobiDB-lite"/>
    </source>
</evidence>
<keyword evidence="3" id="KW-1185">Reference proteome</keyword>
<organism evidence="2 3">
    <name type="scientific">Tenebrio molitor</name>
    <name type="common">Yellow mealworm beetle</name>
    <dbReference type="NCBI Taxonomy" id="7067"/>
    <lineage>
        <taxon>Eukaryota</taxon>
        <taxon>Metazoa</taxon>
        <taxon>Ecdysozoa</taxon>
        <taxon>Arthropoda</taxon>
        <taxon>Hexapoda</taxon>
        <taxon>Insecta</taxon>
        <taxon>Pterygota</taxon>
        <taxon>Neoptera</taxon>
        <taxon>Endopterygota</taxon>
        <taxon>Coleoptera</taxon>
        <taxon>Polyphaga</taxon>
        <taxon>Cucujiformia</taxon>
        <taxon>Tenebrionidae</taxon>
        <taxon>Tenebrio</taxon>
    </lineage>
</organism>
<reference evidence="2" key="1">
    <citation type="journal article" date="2020" name="J Insects Food Feed">
        <title>The yellow mealworm (Tenebrio molitor) genome: a resource for the emerging insects as food and feed industry.</title>
        <authorList>
            <person name="Eriksson T."/>
            <person name="Andere A."/>
            <person name="Kelstrup H."/>
            <person name="Emery V."/>
            <person name="Picard C."/>
        </authorList>
    </citation>
    <scope>NUCLEOTIDE SEQUENCE</scope>
    <source>
        <strain evidence="2">Stoneville</strain>
        <tissue evidence="2">Whole head</tissue>
    </source>
</reference>
<proteinExistence type="predicted"/>
<feature type="compositionally biased region" description="Low complexity" evidence="1">
    <location>
        <begin position="138"/>
        <end position="147"/>
    </location>
</feature>
<protein>
    <submittedName>
        <fullName evidence="2">Uncharacterized protein</fullName>
    </submittedName>
</protein>
<evidence type="ECO:0000313" key="3">
    <source>
        <dbReference type="Proteomes" id="UP000719412"/>
    </source>
</evidence>
<comment type="caution">
    <text evidence="2">The sequence shown here is derived from an EMBL/GenBank/DDBJ whole genome shotgun (WGS) entry which is preliminary data.</text>
</comment>
<feature type="compositionally biased region" description="Polar residues" evidence="1">
    <location>
        <begin position="114"/>
        <end position="132"/>
    </location>
</feature>
<dbReference type="PANTHER" id="PTHR47326">
    <property type="entry name" value="TRANSPOSABLE ELEMENT TC3 TRANSPOSASE-LIKE PROTEIN"/>
    <property type="match status" value="1"/>
</dbReference>
<feature type="region of interest" description="Disordered" evidence="1">
    <location>
        <begin position="114"/>
        <end position="153"/>
    </location>
</feature>
<sequence length="516" mass="58149">MMTISTARTDLRRWKSSPYVLDNSGVITASLTIPVQTANQPFPLNLDDDIPYIEDVENGRQQLTIGLVRTPTAPPRRRQRSISGSDSSVASVVQPITGSISLLHGYDSAVGSSATYSTPVQNTPPSVSSSTADAGVYSSPPSWGSTPPTSPDSIQTVNYVPDDVQVQKTTKIQKNVSSASLQKVSFSSTQEVQQIKTKTHHKEQDIHKTYNVSGFEQMKAPEREPKLTPSISSIGNAVLRSRTADFERITKVEVQKPKSGSEKKKYTKRRYTDSRHQTRHIPDSESLDATSSQNKKDDTATVSQAGPVYKRRELISSVPSKSADSVGLRSQALYREKFPARRYPHLQTFLTVIQHLRENGTFPPRSVDRRREGTPRLLELEPQILESVEENPSTSTRQLCNSEHGLHPYHVQRVQALQPNDYIRRKEFCEWAIQKCVDQPDLLRIFFNSHNTHIQHHQSRTMQQVLQGFGTIYIKEYMRILEITADILNNFSNCSHFRSSRSKSWNKYAKASSTPR</sequence>